<dbReference type="InterPro" id="IPR023393">
    <property type="entry name" value="START-like_dom_sf"/>
</dbReference>
<keyword evidence="2" id="KW-1185">Reference proteome</keyword>
<dbReference type="RefSeq" id="WP_124708032.1">
    <property type="nucleotide sequence ID" value="NZ_CP033972.1"/>
</dbReference>
<dbReference type="AlphaFoldDB" id="A0A3G8JJX6"/>
<evidence type="ECO:0000313" key="1">
    <source>
        <dbReference type="EMBL" id="AZG45303.1"/>
    </source>
</evidence>
<gene>
    <name evidence="1" type="ORF">D7316_01899</name>
</gene>
<sequence length="146" mass="15872">MATIRHQSVVDVPRDRVFAYVNDYQNVPNFMYGVTRFDPTSETTEGVGSTFAVAMNAGPKTLKSTVQTVEWVENEVIRLESIEGFSANTTWRFADADGGTEVAVEFGYTLPGGLAGRALGSILEPFMGQAIKQTEANLSQQVSQQG</sequence>
<evidence type="ECO:0008006" key="3">
    <source>
        <dbReference type="Google" id="ProtNLM"/>
    </source>
</evidence>
<proteinExistence type="predicted"/>
<evidence type="ECO:0000313" key="2">
    <source>
        <dbReference type="Proteomes" id="UP000271469"/>
    </source>
</evidence>
<dbReference type="Gene3D" id="3.30.530.20">
    <property type="match status" value="1"/>
</dbReference>
<dbReference type="Proteomes" id="UP000271469">
    <property type="component" value="Chromosome"/>
</dbReference>
<dbReference type="EMBL" id="CP033972">
    <property type="protein sequence ID" value="AZG45303.1"/>
    <property type="molecule type" value="Genomic_DNA"/>
</dbReference>
<dbReference type="KEGG" id="gom:D7316_01899"/>
<dbReference type="OrthoDB" id="4560923at2"/>
<dbReference type="Pfam" id="PF10604">
    <property type="entry name" value="Polyketide_cyc2"/>
    <property type="match status" value="1"/>
</dbReference>
<name>A0A3G8JJX6_9ACTN</name>
<organism evidence="1 2">
    <name type="scientific">Gordonia insulae</name>
    <dbReference type="NCBI Taxonomy" id="2420509"/>
    <lineage>
        <taxon>Bacteria</taxon>
        <taxon>Bacillati</taxon>
        <taxon>Actinomycetota</taxon>
        <taxon>Actinomycetes</taxon>
        <taxon>Mycobacteriales</taxon>
        <taxon>Gordoniaceae</taxon>
        <taxon>Gordonia</taxon>
    </lineage>
</organism>
<accession>A0A3G8JJX6</accession>
<protein>
    <recommendedName>
        <fullName evidence="3">Coenzyme Q-binding protein COQ10 START domain-containing protein</fullName>
    </recommendedName>
</protein>
<dbReference type="SUPFAM" id="SSF55961">
    <property type="entry name" value="Bet v1-like"/>
    <property type="match status" value="1"/>
</dbReference>
<dbReference type="InterPro" id="IPR019587">
    <property type="entry name" value="Polyketide_cyclase/dehydratase"/>
</dbReference>
<reference evidence="1 2" key="1">
    <citation type="submission" date="2018-11" db="EMBL/GenBank/DDBJ databases">
        <title>Gordonia insulae sp. nov., isolated from an island soil.</title>
        <authorList>
            <person name="Kim Y.S."/>
            <person name="Kim S.B."/>
        </authorList>
    </citation>
    <scope>NUCLEOTIDE SEQUENCE [LARGE SCALE GENOMIC DNA]</scope>
    <source>
        <strain evidence="1 2">MMS17-SY073</strain>
    </source>
</reference>